<dbReference type="AlphaFoldDB" id="A0A1F5EM42"/>
<name>A0A1F5EM42_9BACT</name>
<comment type="caution">
    <text evidence="1">The sequence shown here is derived from an EMBL/GenBank/DDBJ whole genome shotgun (WGS) entry which is preliminary data.</text>
</comment>
<reference evidence="1 2" key="1">
    <citation type="journal article" date="2016" name="Nat. Commun.">
        <title>Thousands of microbial genomes shed light on interconnected biogeochemical processes in an aquifer system.</title>
        <authorList>
            <person name="Anantharaman K."/>
            <person name="Brown C.T."/>
            <person name="Hug L.A."/>
            <person name="Sharon I."/>
            <person name="Castelle C.J."/>
            <person name="Probst A.J."/>
            <person name="Thomas B.C."/>
            <person name="Singh A."/>
            <person name="Wilkins M.J."/>
            <person name="Karaoz U."/>
            <person name="Brodie E.L."/>
            <person name="Williams K.H."/>
            <person name="Hubbard S.S."/>
            <person name="Banfield J.F."/>
        </authorList>
    </citation>
    <scope>NUCLEOTIDE SEQUENCE [LARGE SCALE GENOMIC DNA]</scope>
</reference>
<organism evidence="1 2">
    <name type="scientific">Candidatus Campbellbacteria bacterium RIFCSPLOWO2_01_FULL_34_15</name>
    <dbReference type="NCBI Taxonomy" id="1797579"/>
    <lineage>
        <taxon>Bacteria</taxon>
        <taxon>Candidatus Campbelliibacteriota</taxon>
    </lineage>
</organism>
<dbReference type="Proteomes" id="UP000176865">
    <property type="component" value="Unassembled WGS sequence"/>
</dbReference>
<accession>A0A1F5EM42</accession>
<dbReference type="STRING" id="1797579.A2996_01615"/>
<proteinExistence type="predicted"/>
<gene>
    <name evidence="1" type="ORF">A2996_01615</name>
</gene>
<sequence>MENLNLALSSESELLAFENKMRSYSDGENHFLLLSKALNSSNSPMPSILLVSWALNIIRKKTLDYRLVYTSCCILYKVFMFLDCRPKQSFSEILWGMYESNVYPDSFCSPRLNVKHMMLMLSQSLSEKASQGCSFCEDFEILDKYKDIMH</sequence>
<dbReference type="EMBL" id="MFAB01000026">
    <property type="protein sequence ID" value="OGD68467.1"/>
    <property type="molecule type" value="Genomic_DNA"/>
</dbReference>
<protein>
    <submittedName>
        <fullName evidence="1">Uncharacterized protein</fullName>
    </submittedName>
</protein>
<evidence type="ECO:0000313" key="1">
    <source>
        <dbReference type="EMBL" id="OGD68467.1"/>
    </source>
</evidence>
<evidence type="ECO:0000313" key="2">
    <source>
        <dbReference type="Proteomes" id="UP000176865"/>
    </source>
</evidence>